<dbReference type="RefSeq" id="YP_010841528.1">
    <property type="nucleotide sequence ID" value="NC_079139.1"/>
</dbReference>
<name>A0ABM7NRY1_9VIRU</name>
<dbReference type="Pfam" id="PF08032">
    <property type="entry name" value="SpoU_sub_bind"/>
    <property type="match status" value="1"/>
</dbReference>
<keyword evidence="3" id="KW-1185">Reference proteome</keyword>
<dbReference type="Gene3D" id="3.30.420.60">
    <property type="entry name" value="eRF1 domain 2"/>
    <property type="match status" value="1"/>
</dbReference>
<dbReference type="Proteomes" id="UP001321479">
    <property type="component" value="Segment"/>
</dbReference>
<dbReference type="InterPro" id="IPR042226">
    <property type="entry name" value="eFR1_2_sf"/>
</dbReference>
<dbReference type="EMBL" id="AP024483">
    <property type="protein sequence ID" value="BCS82920.1"/>
    <property type="molecule type" value="Genomic_DNA"/>
</dbReference>
<feature type="domain" description="RNA 2-O ribose methyltransferase substrate binding" evidence="1">
    <location>
        <begin position="90"/>
        <end position="146"/>
    </location>
</feature>
<sequence length="158" mass="18442">MTQTFISDNKFICQSLIIAGPGEIKTLLTKQELFIQHFQKYLIKILTISEINDKSIHSTIELCKDIFHDDDKIFQQFETILINPKFTDKFVFGTHEVNELLLSHNLETIYISSNYNDLRKIINLANQSSKINIFIVKTNEFQKKYGDLVGIKYIVSEY</sequence>
<reference evidence="2 3" key="1">
    <citation type="submission" date="2021-02" db="EMBL/GenBank/DDBJ databases">
        <title>Cotonvirus japonicus, which uses Golgi apparatus of host cells for its virion factory, phylogenetically links tailed tupanvirus and icosahedral mimivirus.</title>
        <authorList>
            <person name="Takahashi H."/>
            <person name="Fukaya S."/>
            <person name="Song C."/>
            <person name="Murata K."/>
            <person name="Takemura M."/>
        </authorList>
    </citation>
    <scope>NUCLEOTIDE SEQUENCE [LARGE SCALE GENOMIC DNA]</scope>
</reference>
<protein>
    <submittedName>
        <fullName evidence="2">Peptide chain release factor eRF1</fullName>
    </submittedName>
</protein>
<dbReference type="InterPro" id="IPR013123">
    <property type="entry name" value="SpoU_subst-bd"/>
</dbReference>
<proteinExistence type="predicted"/>
<accession>A0ABM7NRY1</accession>
<evidence type="ECO:0000313" key="3">
    <source>
        <dbReference type="Proteomes" id="UP001321479"/>
    </source>
</evidence>
<organism evidence="2 3">
    <name type="scientific">Cotonvirus japonicus</name>
    <dbReference type="NCBI Taxonomy" id="2811091"/>
    <lineage>
        <taxon>Viruses</taxon>
        <taxon>Varidnaviria</taxon>
        <taxon>Bamfordvirae</taxon>
        <taxon>Nucleocytoviricota</taxon>
        <taxon>Megaviricetes</taxon>
        <taxon>Imitervirales</taxon>
        <taxon>Mimiviridae</taxon>
        <taxon>Megamimivirinae</taxon>
        <taxon>Cotonvirus</taxon>
        <taxon>Cotonvirus japonicum</taxon>
    </lineage>
</organism>
<evidence type="ECO:0000313" key="2">
    <source>
        <dbReference type="EMBL" id="BCS82920.1"/>
    </source>
</evidence>
<evidence type="ECO:0000259" key="1">
    <source>
        <dbReference type="Pfam" id="PF08032"/>
    </source>
</evidence>
<dbReference type="GeneID" id="80558125"/>